<evidence type="ECO:0000256" key="3">
    <source>
        <dbReference type="ARBA" id="ARBA00004173"/>
    </source>
</evidence>
<dbReference type="AlphaFoldDB" id="A0A6I8VJ01"/>
<reference evidence="18" key="1">
    <citation type="submission" date="2025-08" db="UniProtKB">
        <authorList>
            <consortium name="RefSeq"/>
        </authorList>
    </citation>
    <scope>IDENTIFICATION</scope>
    <source>
        <strain evidence="18">MV-25-SWS-2005</strain>
        <tissue evidence="18">Whole body</tissue>
    </source>
</reference>
<keyword evidence="17" id="KW-1185">Reference proteome</keyword>
<comment type="catalytic activity">
    <reaction evidence="1">
        <text>Endonucleolytic cleavage of RNA, removing 5'-extranucleotides from tRNA precursor.</text>
        <dbReference type="EC" id="3.1.26.5"/>
    </reaction>
</comment>
<evidence type="ECO:0000256" key="9">
    <source>
        <dbReference type="ARBA" id="ARBA00022801"/>
    </source>
</evidence>
<accession>A0A6I8VJ01</accession>
<evidence type="ECO:0000256" key="8">
    <source>
        <dbReference type="ARBA" id="ARBA00022723"/>
    </source>
</evidence>
<organism evidence="17 18">
    <name type="scientific">Drosophila pseudoobscura pseudoobscura</name>
    <name type="common">Fruit fly</name>
    <dbReference type="NCBI Taxonomy" id="46245"/>
    <lineage>
        <taxon>Eukaryota</taxon>
        <taxon>Metazoa</taxon>
        <taxon>Ecdysozoa</taxon>
        <taxon>Arthropoda</taxon>
        <taxon>Hexapoda</taxon>
        <taxon>Insecta</taxon>
        <taxon>Pterygota</taxon>
        <taxon>Neoptera</taxon>
        <taxon>Endopterygota</taxon>
        <taxon>Diptera</taxon>
        <taxon>Brachycera</taxon>
        <taxon>Muscomorpha</taxon>
        <taxon>Ephydroidea</taxon>
        <taxon>Drosophilidae</taxon>
        <taxon>Drosophila</taxon>
        <taxon>Sophophora</taxon>
    </lineage>
</organism>
<keyword evidence="7" id="KW-0540">Nuclease</keyword>
<keyword evidence="9" id="KW-0378">Hydrolase</keyword>
<evidence type="ECO:0000256" key="5">
    <source>
        <dbReference type="ARBA" id="ARBA00012179"/>
    </source>
</evidence>
<keyword evidence="8" id="KW-0479">Metal-binding</keyword>
<evidence type="ECO:0000256" key="6">
    <source>
        <dbReference type="ARBA" id="ARBA00022694"/>
    </source>
</evidence>
<dbReference type="InterPro" id="IPR031595">
    <property type="entry name" value="PRORP_C"/>
</dbReference>
<keyword evidence="13" id="KW-0496">Mitochondrion</keyword>
<proteinExistence type="inferred from homology"/>
<gene>
    <name evidence="18" type="primary">mldr</name>
</gene>
<dbReference type="Proteomes" id="UP000001819">
    <property type="component" value="Chromosome X"/>
</dbReference>
<dbReference type="EC" id="3.1.26.5" evidence="5"/>
<protein>
    <recommendedName>
        <fullName evidence="14">Mitochondrial ribonuclease P catalytic subunit</fullName>
        <ecNumber evidence="5">3.1.26.5</ecNumber>
    </recommendedName>
    <alternativeName>
        <fullName evidence="15">Mitochondrial ribonuclease P protein 3</fullName>
    </alternativeName>
</protein>
<dbReference type="InParanoid" id="A0A6I8VJ01"/>
<dbReference type="PANTHER" id="PTHR13547">
    <property type="match status" value="1"/>
</dbReference>
<evidence type="ECO:0000256" key="1">
    <source>
        <dbReference type="ARBA" id="ARBA00000928"/>
    </source>
</evidence>
<evidence type="ECO:0000256" key="12">
    <source>
        <dbReference type="ARBA" id="ARBA00022946"/>
    </source>
</evidence>
<comment type="subcellular location">
    <subcellularLocation>
        <location evidence="3">Mitochondrion</location>
    </subcellularLocation>
</comment>
<evidence type="ECO:0000256" key="13">
    <source>
        <dbReference type="ARBA" id="ARBA00023128"/>
    </source>
</evidence>
<dbReference type="RefSeq" id="XP_015042353.2">
    <property type="nucleotide sequence ID" value="XM_015186867.2"/>
</dbReference>
<dbReference type="GO" id="GO:0097745">
    <property type="term" value="P:mitochondrial tRNA 5'-end processing"/>
    <property type="evidence" value="ECO:0007669"/>
    <property type="project" value="TreeGrafter"/>
</dbReference>
<evidence type="ECO:0000256" key="4">
    <source>
        <dbReference type="ARBA" id="ARBA00007626"/>
    </source>
</evidence>
<evidence type="ECO:0000256" key="11">
    <source>
        <dbReference type="ARBA" id="ARBA00022842"/>
    </source>
</evidence>
<dbReference type="InterPro" id="IPR033495">
    <property type="entry name" value="MRPP3_PIN_dom"/>
</dbReference>
<feature type="domain" description="PRORP" evidence="16">
    <location>
        <begin position="306"/>
        <end position="541"/>
    </location>
</feature>
<sequence>MHNIDGAARLLELQSIMYNIRLLRQLRWFGGHHRLMASQHKRPQLLGSVPSDQLEQLKSNYFARRQELSGDEWQSVRHSLIEGYKHINDHNVDAVILGVCSGPQQLSLAKNYVDYLRSTGAGPNAATLGRLLRVYNAAYHTRPLSEAEQREILQICDSLQAAHETLDATSCEQVIHGLVATTEHWQRALPLLEMMKVTSTPSVSAYSALAEKAFGQSDQAEEAWRLLEEMTLARKQPRCEVYLALLNRLAQEPAATSSLRVELERLLQFLERHNILVSKKVAQRLLQLGQQLPQQLRVTASRLGPLGKCQECRQHLQPVAISDEEFRQLSECFLEKVLIREDVFQKSTPEEVLRFKQYVEKTAPYDCVIDGLNVAYSTGAKKAPQQLAKLLATVVRHFKERHKRVLVLGREHMRKWSKSAMHYVQNNASLFLTNNLSHDDPFLLYATIRSGQETDFFSRDLMRTHAFLLGAELKPIFRRWQQEHQFSLVTQTQTGKIIVKEPIRHRLSVHQAEGGSWHVPYCDVYTPNPTDSFDVPEHWLCLILNT</sequence>
<keyword evidence="11" id="KW-0460">Magnesium</keyword>
<evidence type="ECO:0000256" key="14">
    <source>
        <dbReference type="ARBA" id="ARBA00044536"/>
    </source>
</evidence>
<evidence type="ECO:0000259" key="16">
    <source>
        <dbReference type="Pfam" id="PF16953"/>
    </source>
</evidence>
<dbReference type="FunCoup" id="A0A6I8VJ01">
    <property type="interactions" value="1478"/>
</dbReference>
<dbReference type="InterPro" id="IPR011990">
    <property type="entry name" value="TPR-like_helical_dom_sf"/>
</dbReference>
<dbReference type="GO" id="GO:0046872">
    <property type="term" value="F:metal ion binding"/>
    <property type="evidence" value="ECO:0007669"/>
    <property type="project" value="UniProtKB-KW"/>
</dbReference>
<keyword evidence="12" id="KW-0809">Transit peptide</keyword>
<name>A0A6I8VJ01_DROPS</name>
<comment type="similarity">
    <text evidence="4">Belongs to the PPR family. P subfamily.</text>
</comment>
<evidence type="ECO:0000313" key="18">
    <source>
        <dbReference type="RefSeq" id="XP_015042353.2"/>
    </source>
</evidence>
<evidence type="ECO:0000256" key="2">
    <source>
        <dbReference type="ARBA" id="ARBA00001946"/>
    </source>
</evidence>
<dbReference type="Pfam" id="PF16953">
    <property type="entry name" value="PRORP"/>
    <property type="match status" value="1"/>
</dbReference>
<keyword evidence="6" id="KW-0819">tRNA processing</keyword>
<keyword evidence="10" id="KW-0862">Zinc</keyword>
<dbReference type="GO" id="GO:0030678">
    <property type="term" value="C:mitochondrial ribonuclease P complex"/>
    <property type="evidence" value="ECO:0007669"/>
    <property type="project" value="TreeGrafter"/>
</dbReference>
<dbReference type="Gene3D" id="3.40.50.11980">
    <property type="match status" value="1"/>
</dbReference>
<evidence type="ECO:0000256" key="15">
    <source>
        <dbReference type="ARBA" id="ARBA00044559"/>
    </source>
</evidence>
<evidence type="ECO:0000256" key="10">
    <source>
        <dbReference type="ARBA" id="ARBA00022833"/>
    </source>
</evidence>
<dbReference type="FunFam" id="3.40.50.11980:FF:000006">
    <property type="entry name" value="AGAP001968-PB"/>
    <property type="match status" value="1"/>
</dbReference>
<dbReference type="GO" id="GO:0004526">
    <property type="term" value="F:ribonuclease P activity"/>
    <property type="evidence" value="ECO:0007669"/>
    <property type="project" value="UniProtKB-EC"/>
</dbReference>
<evidence type="ECO:0000256" key="7">
    <source>
        <dbReference type="ARBA" id="ARBA00022722"/>
    </source>
</evidence>
<dbReference type="Gene3D" id="1.25.40.10">
    <property type="entry name" value="Tetratricopeptide repeat domain"/>
    <property type="match status" value="1"/>
</dbReference>
<dbReference type="PANTHER" id="PTHR13547:SF1">
    <property type="entry name" value="MITOCHONDRIAL RIBONUCLEASE P CATALYTIC SUBUNIT"/>
    <property type="match status" value="1"/>
</dbReference>
<comment type="cofactor">
    <cofactor evidence="2">
        <name>Mg(2+)</name>
        <dbReference type="ChEBI" id="CHEBI:18420"/>
    </cofactor>
</comment>
<dbReference type="GO" id="GO:0001682">
    <property type="term" value="P:tRNA 5'-leader removal"/>
    <property type="evidence" value="ECO:0007669"/>
    <property type="project" value="TreeGrafter"/>
</dbReference>
<dbReference type="CDD" id="cd18718">
    <property type="entry name" value="PIN_PRORP"/>
    <property type="match status" value="1"/>
</dbReference>
<evidence type="ECO:0000313" key="17">
    <source>
        <dbReference type="Proteomes" id="UP000001819"/>
    </source>
</evidence>